<evidence type="ECO:0000313" key="5">
    <source>
        <dbReference type="Proteomes" id="UP000616547"/>
    </source>
</evidence>
<evidence type="ECO:0000256" key="1">
    <source>
        <dbReference type="SAM" id="MobiDB-lite"/>
    </source>
</evidence>
<dbReference type="PANTHER" id="PTHR33121:SF70">
    <property type="entry name" value="SIGNALING PROTEIN YKOW"/>
    <property type="match status" value="1"/>
</dbReference>
<dbReference type="PROSITE" id="PS50883">
    <property type="entry name" value="EAL"/>
    <property type="match status" value="1"/>
</dbReference>
<feature type="compositionally biased region" description="Basic and acidic residues" evidence="1">
    <location>
        <begin position="686"/>
        <end position="721"/>
    </location>
</feature>
<feature type="compositionally biased region" description="Low complexity" evidence="1">
    <location>
        <begin position="744"/>
        <end position="753"/>
    </location>
</feature>
<dbReference type="Proteomes" id="UP000616547">
    <property type="component" value="Unassembled WGS sequence"/>
</dbReference>
<dbReference type="Gene3D" id="3.20.20.450">
    <property type="entry name" value="EAL domain"/>
    <property type="match status" value="1"/>
</dbReference>
<dbReference type="InterPro" id="IPR000160">
    <property type="entry name" value="GGDEF_dom"/>
</dbReference>
<dbReference type="SUPFAM" id="SSF55073">
    <property type="entry name" value="Nucleotide cyclase"/>
    <property type="match status" value="1"/>
</dbReference>
<dbReference type="Gene3D" id="3.30.70.270">
    <property type="match status" value="1"/>
</dbReference>
<evidence type="ECO:0000259" key="3">
    <source>
        <dbReference type="PROSITE" id="PS50887"/>
    </source>
</evidence>
<protein>
    <submittedName>
        <fullName evidence="4">Uncharacterized protein</fullName>
    </submittedName>
</protein>
<feature type="region of interest" description="Disordered" evidence="1">
    <location>
        <begin position="744"/>
        <end position="789"/>
    </location>
</feature>
<feature type="domain" description="GGDEF" evidence="3">
    <location>
        <begin position="159"/>
        <end position="281"/>
    </location>
</feature>
<dbReference type="SMART" id="SM00267">
    <property type="entry name" value="GGDEF"/>
    <property type="match status" value="1"/>
</dbReference>
<evidence type="ECO:0000313" key="4">
    <source>
        <dbReference type="EMBL" id="GHW01644.1"/>
    </source>
</evidence>
<sequence>MTKLYQFSAANRKSYEQLNFALAVYQEAEGKLVPLLVSDGLCQLYQLGRDELLKHLKAVDHITVNLLTAPQQLITCRIKLAESYQTVLLHVSQQIFAGQTLLFVDYINIGNDQVDLRPAQIGHIPSNEQYEDNLTGLLNSVYLTSFGQDYLDSKLRVGDQPRIIMFNIVGMHGYNEHFGYLEGDRFLVRISRQLLRLFPDSLVLRYNEDRFVVLSTSNDYIEKIKELQRFVLRNYSVGGVKAGIYFYVNPRESIKSAVDKARKALQYTGDDLTQLYHVFDENVREKYINRDYVLTHFQEALDKRWIKPYYQMEIRSLTGQICGYEALARWIDPAEGVLSPAVFIGVLEDTHLINRLDLSIIEQVCEMLASCYQRKIPIQPVSVNLSRVDFQVCDIFAEVDAIRRRYKIPTSYLKIEILESTLTTVPEQLRAAMDKFHAAGYQIWMDDFGSGYSSLNNLKDFDFDLLKIDMIFLRNFQTNSRSHIILREIVDMAKHLGIHTLCEGVESKEQAEFLRAIGCDRLQGFHFSKPIPEEEMLAEIKRRGLAEYEPQEMNDYYDKIGETNILVNPMVSHISQGIKHLEMPLALIERRPGKQLVYYFTNFAYQDELTRHHLTPAEWQKIVNDSLKYKSLLLSLMAKSKKVKACSTGMLDDRSSLEVKHLACYKDRDMYICTIGEFGHYIDKTRQDKTRQDKTRQDKTRQDKTRQDKTRQDKTRQDKTRQSKNSAPGPVLNFYFLIKLPRQSSNRQLQRRSCTGPGRIPGQPWPPAPVSLSGHAARSRWPGCRHGRS</sequence>
<dbReference type="InterPro" id="IPR001633">
    <property type="entry name" value="EAL_dom"/>
</dbReference>
<proteinExistence type="predicted"/>
<feature type="domain" description="EAL" evidence="2">
    <location>
        <begin position="290"/>
        <end position="544"/>
    </location>
</feature>
<feature type="region of interest" description="Disordered" evidence="1">
    <location>
        <begin position="686"/>
        <end position="729"/>
    </location>
</feature>
<dbReference type="SUPFAM" id="SSF141868">
    <property type="entry name" value="EAL domain-like"/>
    <property type="match status" value="1"/>
</dbReference>
<dbReference type="InterPro" id="IPR029787">
    <property type="entry name" value="Nucleotide_cyclase"/>
</dbReference>
<evidence type="ECO:0000259" key="2">
    <source>
        <dbReference type="PROSITE" id="PS50883"/>
    </source>
</evidence>
<dbReference type="PROSITE" id="PS50887">
    <property type="entry name" value="GGDEF"/>
    <property type="match status" value="1"/>
</dbReference>
<dbReference type="InterPro" id="IPR035919">
    <property type="entry name" value="EAL_sf"/>
</dbReference>
<keyword evidence="5" id="KW-1185">Reference proteome</keyword>
<dbReference type="InterPro" id="IPR043128">
    <property type="entry name" value="Rev_trsase/Diguanyl_cyclase"/>
</dbReference>
<organism evidence="4 5">
    <name type="scientific">Lactobacillus nasalidis</name>
    <dbReference type="NCBI Taxonomy" id="2797258"/>
    <lineage>
        <taxon>Bacteria</taxon>
        <taxon>Bacillati</taxon>
        <taxon>Bacillota</taxon>
        <taxon>Bacilli</taxon>
        <taxon>Lactobacillales</taxon>
        <taxon>Lactobacillaceae</taxon>
        <taxon>Lactobacillus</taxon>
    </lineage>
</organism>
<gene>
    <name evidence="4" type="ORF">lacNasYZ03_13310</name>
</gene>
<name>A0ABQ3W974_9LACO</name>
<dbReference type="PANTHER" id="PTHR33121">
    <property type="entry name" value="CYCLIC DI-GMP PHOSPHODIESTERASE PDEF"/>
    <property type="match status" value="1"/>
</dbReference>
<accession>A0ABQ3W974</accession>
<comment type="caution">
    <text evidence="4">The sequence shown here is derived from an EMBL/GenBank/DDBJ whole genome shotgun (WGS) entry which is preliminary data.</text>
</comment>
<dbReference type="CDD" id="cd01948">
    <property type="entry name" value="EAL"/>
    <property type="match status" value="1"/>
</dbReference>
<dbReference type="InterPro" id="IPR050706">
    <property type="entry name" value="Cyclic-di-GMP_PDE-like"/>
</dbReference>
<dbReference type="SMART" id="SM00052">
    <property type="entry name" value="EAL"/>
    <property type="match status" value="1"/>
</dbReference>
<dbReference type="EMBL" id="BOCI01000357">
    <property type="protein sequence ID" value="GHW01644.1"/>
    <property type="molecule type" value="Genomic_DNA"/>
</dbReference>
<dbReference type="Pfam" id="PF00563">
    <property type="entry name" value="EAL"/>
    <property type="match status" value="1"/>
</dbReference>
<dbReference type="Pfam" id="PF00990">
    <property type="entry name" value="GGDEF"/>
    <property type="match status" value="1"/>
</dbReference>
<reference evidence="5" key="1">
    <citation type="submission" date="2021-01" db="EMBL/GenBank/DDBJ databases">
        <title>Draft genome sequence of Nasalis larvatus strain YZ03.</title>
        <authorList>
            <person name="Suzuki-Hashido N."/>
            <person name="Tsuchida S."/>
            <person name="Hayakawa T."/>
        </authorList>
    </citation>
    <scope>NUCLEOTIDE SEQUENCE [LARGE SCALE GENOMIC DNA]</scope>
    <source>
        <strain evidence="5">YZ03</strain>
    </source>
</reference>